<proteinExistence type="predicted"/>
<organism evidence="1 2">
    <name type="scientific">Dallia pectoralis</name>
    <name type="common">Alaska blackfish</name>
    <dbReference type="NCBI Taxonomy" id="75939"/>
    <lineage>
        <taxon>Eukaryota</taxon>
        <taxon>Metazoa</taxon>
        <taxon>Chordata</taxon>
        <taxon>Craniata</taxon>
        <taxon>Vertebrata</taxon>
        <taxon>Euteleostomi</taxon>
        <taxon>Actinopterygii</taxon>
        <taxon>Neopterygii</taxon>
        <taxon>Teleostei</taxon>
        <taxon>Protacanthopterygii</taxon>
        <taxon>Esociformes</taxon>
        <taxon>Umbridae</taxon>
        <taxon>Dallia</taxon>
    </lineage>
</organism>
<gene>
    <name evidence="1" type="ORF">DPEC_G00287320</name>
</gene>
<name>A0ACC2FKH1_DALPE</name>
<keyword evidence="2" id="KW-1185">Reference proteome</keyword>
<dbReference type="EMBL" id="CM055753">
    <property type="protein sequence ID" value="KAJ7991770.1"/>
    <property type="molecule type" value="Genomic_DNA"/>
</dbReference>
<evidence type="ECO:0000313" key="1">
    <source>
        <dbReference type="EMBL" id="KAJ7991770.1"/>
    </source>
</evidence>
<accession>A0ACC2FKH1</accession>
<comment type="caution">
    <text evidence="1">The sequence shown here is derived from an EMBL/GenBank/DDBJ whole genome shotgun (WGS) entry which is preliminary data.</text>
</comment>
<protein>
    <submittedName>
        <fullName evidence="1">Uncharacterized protein</fullName>
    </submittedName>
</protein>
<reference evidence="1" key="1">
    <citation type="submission" date="2021-05" db="EMBL/GenBank/DDBJ databases">
        <authorList>
            <person name="Pan Q."/>
            <person name="Jouanno E."/>
            <person name="Zahm M."/>
            <person name="Klopp C."/>
            <person name="Cabau C."/>
            <person name="Louis A."/>
            <person name="Berthelot C."/>
            <person name="Parey E."/>
            <person name="Roest Crollius H."/>
            <person name="Montfort J."/>
            <person name="Robinson-Rechavi M."/>
            <person name="Bouchez O."/>
            <person name="Lampietro C."/>
            <person name="Lopez Roques C."/>
            <person name="Donnadieu C."/>
            <person name="Postlethwait J."/>
            <person name="Bobe J."/>
            <person name="Dillon D."/>
            <person name="Chandos A."/>
            <person name="von Hippel F."/>
            <person name="Guiguen Y."/>
        </authorList>
    </citation>
    <scope>NUCLEOTIDE SEQUENCE</scope>
    <source>
        <strain evidence="1">YG-Jan2019</strain>
    </source>
</reference>
<evidence type="ECO:0000313" key="2">
    <source>
        <dbReference type="Proteomes" id="UP001157502"/>
    </source>
</evidence>
<sequence>MLGWELRIMEIRRADDVMMRGNSATKERASPPVIGSACRMGSASSSVKTIKRHLDTRATSQTPSYCAVVDRSVRPGLRWSRGFAVHSVGDRVQFRTALSMFLGSQAFQSAAESTVFLSQIC</sequence>
<dbReference type="Proteomes" id="UP001157502">
    <property type="component" value="Chromosome 26"/>
</dbReference>